<evidence type="ECO:0000313" key="4">
    <source>
        <dbReference type="Proteomes" id="UP001059380"/>
    </source>
</evidence>
<keyword evidence="4" id="KW-1185">Reference proteome</keyword>
<dbReference type="Pfam" id="PF03795">
    <property type="entry name" value="YCII"/>
    <property type="match status" value="1"/>
</dbReference>
<evidence type="ECO:0000256" key="1">
    <source>
        <dbReference type="ARBA" id="ARBA00007689"/>
    </source>
</evidence>
<dbReference type="InterPro" id="IPR005545">
    <property type="entry name" value="YCII"/>
</dbReference>
<gene>
    <name evidence="3" type="ORF">MOP44_00145</name>
</gene>
<dbReference type="Gene3D" id="3.30.70.1060">
    <property type="entry name" value="Dimeric alpha+beta barrel"/>
    <property type="match status" value="1"/>
</dbReference>
<evidence type="ECO:0000259" key="2">
    <source>
        <dbReference type="Pfam" id="PF03795"/>
    </source>
</evidence>
<proteinExistence type="inferred from homology"/>
<organism evidence="3 4">
    <name type="scientific">Occallatibacter riparius</name>
    <dbReference type="NCBI Taxonomy" id="1002689"/>
    <lineage>
        <taxon>Bacteria</taxon>
        <taxon>Pseudomonadati</taxon>
        <taxon>Acidobacteriota</taxon>
        <taxon>Terriglobia</taxon>
        <taxon>Terriglobales</taxon>
        <taxon>Acidobacteriaceae</taxon>
        <taxon>Occallatibacter</taxon>
    </lineage>
</organism>
<evidence type="ECO:0000313" key="3">
    <source>
        <dbReference type="EMBL" id="UWZ84360.1"/>
    </source>
</evidence>
<name>A0A9J7BNR0_9BACT</name>
<dbReference type="Proteomes" id="UP001059380">
    <property type="component" value="Chromosome"/>
</dbReference>
<dbReference type="PANTHER" id="PTHR35174">
    <property type="entry name" value="BLL7171 PROTEIN-RELATED"/>
    <property type="match status" value="1"/>
</dbReference>
<dbReference type="EMBL" id="CP093313">
    <property type="protein sequence ID" value="UWZ84360.1"/>
    <property type="molecule type" value="Genomic_DNA"/>
</dbReference>
<dbReference type="InterPro" id="IPR011008">
    <property type="entry name" value="Dimeric_a/b-barrel"/>
</dbReference>
<dbReference type="RefSeq" id="WP_260793864.1">
    <property type="nucleotide sequence ID" value="NZ_CP093313.1"/>
</dbReference>
<accession>A0A9J7BNR0</accession>
<dbReference type="SUPFAM" id="SSF54909">
    <property type="entry name" value="Dimeric alpha+beta barrel"/>
    <property type="match status" value="1"/>
</dbReference>
<reference evidence="3" key="1">
    <citation type="submission" date="2021-04" db="EMBL/GenBank/DDBJ databases">
        <title>Phylogenetic analysis of Acidobacteriaceae.</title>
        <authorList>
            <person name="Qiu L."/>
            <person name="Zhang Q."/>
        </authorList>
    </citation>
    <scope>NUCLEOTIDE SEQUENCE</scope>
    <source>
        <strain evidence="3">DSM 25168</strain>
    </source>
</reference>
<sequence>MRFLSIYKCPERATPPSPEEMSAMGKLVEDWMKSGRLLSTEGCLPTAMGARIRVDKGNFTVSDGPFSEAKEVVGGFAILDAPSKEAAVAFVKEFLEVTGQGECELRQLFDANCGASITDQIETAAAAH</sequence>
<dbReference type="KEGG" id="orp:MOP44_00145"/>
<protein>
    <submittedName>
        <fullName evidence="3">YciI family protein</fullName>
    </submittedName>
</protein>
<dbReference type="PANTHER" id="PTHR35174:SF1">
    <property type="entry name" value="BLL0086 PROTEIN"/>
    <property type="match status" value="1"/>
</dbReference>
<comment type="similarity">
    <text evidence="1">Belongs to the YciI family.</text>
</comment>
<feature type="domain" description="YCII-related" evidence="2">
    <location>
        <begin position="3"/>
        <end position="94"/>
    </location>
</feature>
<dbReference type="AlphaFoldDB" id="A0A9J7BNR0"/>